<dbReference type="Proteomes" id="UP000837932">
    <property type="component" value="Unassembled WGS sequence"/>
</dbReference>
<gene>
    <name evidence="1" type="ORF">EMA8858_03805</name>
</gene>
<keyword evidence="2" id="KW-1185">Reference proteome</keyword>
<protein>
    <recommendedName>
        <fullName evidence="3">Homing endonuclease LAGLIDADG domain-containing protein</fullName>
    </recommendedName>
</protein>
<evidence type="ECO:0000313" key="2">
    <source>
        <dbReference type="Proteomes" id="UP000837932"/>
    </source>
</evidence>
<organism evidence="1 2">
    <name type="scientific">Emticicia aquatica</name>
    <dbReference type="NCBI Taxonomy" id="1681835"/>
    <lineage>
        <taxon>Bacteria</taxon>
        <taxon>Pseudomonadati</taxon>
        <taxon>Bacteroidota</taxon>
        <taxon>Cytophagia</taxon>
        <taxon>Cytophagales</taxon>
        <taxon>Leadbetterellaceae</taxon>
        <taxon>Emticicia</taxon>
    </lineage>
</organism>
<dbReference type="EMBL" id="CAKLPY010000004">
    <property type="protein sequence ID" value="CAH0997671.1"/>
    <property type="molecule type" value="Genomic_DNA"/>
</dbReference>
<sequence length="71" mass="8522">MKLKLKSKTITAAWLIEGFEGYFIGHDNKMYRIATRREIRMVLNGYSKGYYLNRKFCSLTYLRPLLRKIEI</sequence>
<name>A0ABM9AW51_9BACT</name>
<reference evidence="1" key="1">
    <citation type="submission" date="2021-12" db="EMBL/GenBank/DDBJ databases">
        <authorList>
            <person name="Rodrigo-Torres L."/>
            <person name="Arahal R. D."/>
            <person name="Lucena T."/>
        </authorList>
    </citation>
    <scope>NUCLEOTIDE SEQUENCE</scope>
    <source>
        <strain evidence="1">CECT 8858</strain>
    </source>
</reference>
<evidence type="ECO:0000313" key="1">
    <source>
        <dbReference type="EMBL" id="CAH0997671.1"/>
    </source>
</evidence>
<accession>A0ABM9AW51</accession>
<dbReference type="RefSeq" id="WP_238808480.1">
    <property type="nucleotide sequence ID" value="NZ_CAKLPY010000004.1"/>
</dbReference>
<evidence type="ECO:0008006" key="3">
    <source>
        <dbReference type="Google" id="ProtNLM"/>
    </source>
</evidence>
<comment type="caution">
    <text evidence="1">The sequence shown here is derived from an EMBL/GenBank/DDBJ whole genome shotgun (WGS) entry which is preliminary data.</text>
</comment>
<proteinExistence type="predicted"/>